<dbReference type="Pfam" id="PF11654">
    <property type="entry name" value="NCE101"/>
    <property type="match status" value="1"/>
</dbReference>
<keyword evidence="1" id="KW-0472">Membrane</keyword>
<dbReference type="Proteomes" id="UP000002258">
    <property type="component" value="Chromosome 7"/>
</dbReference>
<gene>
    <name evidence="2" type="ORF">PICST_63528</name>
</gene>
<dbReference type="AlphaFoldDB" id="A3LZA8"/>
<dbReference type="PANTHER" id="PTHR28011:SF1">
    <property type="entry name" value="NON-CLASSICAL EXPORT PROTEIN 1"/>
    <property type="match status" value="1"/>
</dbReference>
<accession>A3LZA8</accession>
<name>A3LZA8_PICST</name>
<reference evidence="2 3" key="1">
    <citation type="journal article" date="2007" name="Nat. Biotechnol.">
        <title>Genome sequence of the lignocellulose-bioconverting and xylose-fermenting yeast Pichia stipitis.</title>
        <authorList>
            <person name="Jeffries T.W."/>
            <person name="Grigoriev I.V."/>
            <person name="Grimwood J."/>
            <person name="Laplaza J.M."/>
            <person name="Aerts A."/>
            <person name="Salamov A."/>
            <person name="Schmutz J."/>
            <person name="Lindquist E."/>
            <person name="Dehal P."/>
            <person name="Shapiro H."/>
            <person name="Jin Y.S."/>
            <person name="Passoth V."/>
            <person name="Richardson P.M."/>
        </authorList>
    </citation>
    <scope>NUCLEOTIDE SEQUENCE [LARGE SCALE GENOMIC DNA]</scope>
    <source>
        <strain evidence="3">ATCC 58785 / CBS 6054 / NBRC 10063 / NRRL Y-11545</strain>
    </source>
</reference>
<dbReference type="OMA" id="MQYPYLI"/>
<keyword evidence="1" id="KW-1133">Transmembrane helix</keyword>
<organism evidence="2 3">
    <name type="scientific">Scheffersomyces stipitis (strain ATCC 58785 / CBS 6054 / NBRC 10063 / NRRL Y-11545)</name>
    <name type="common">Yeast</name>
    <name type="synonym">Pichia stipitis</name>
    <dbReference type="NCBI Taxonomy" id="322104"/>
    <lineage>
        <taxon>Eukaryota</taxon>
        <taxon>Fungi</taxon>
        <taxon>Dikarya</taxon>
        <taxon>Ascomycota</taxon>
        <taxon>Saccharomycotina</taxon>
        <taxon>Pichiomycetes</taxon>
        <taxon>Debaryomycetaceae</taxon>
        <taxon>Scheffersomyces</taxon>
    </lineage>
</organism>
<dbReference type="InParanoid" id="A3LZA8"/>
<dbReference type="HOGENOM" id="CLU_188578_1_1_1"/>
<dbReference type="FunCoup" id="A3LZA8">
    <property type="interactions" value="7"/>
</dbReference>
<dbReference type="KEGG" id="pic:PICST_63528"/>
<sequence length="51" mass="5920">MQYPYLISRTIDPIFAISIGVASYYLHERRVGRPEGRTLNELVAKKFFKSS</sequence>
<dbReference type="eggNOG" id="ENOG502SBQ0">
    <property type="taxonomic scope" value="Eukaryota"/>
</dbReference>
<dbReference type="PANTHER" id="PTHR28011">
    <property type="entry name" value="NON-CLASSICAL EXPORT PROTEIN 1"/>
    <property type="match status" value="1"/>
</dbReference>
<keyword evidence="3" id="KW-1185">Reference proteome</keyword>
<evidence type="ECO:0000313" key="2">
    <source>
        <dbReference type="EMBL" id="ABN68307.2"/>
    </source>
</evidence>
<dbReference type="RefSeq" id="XP_001386336.2">
    <property type="nucleotide sequence ID" value="XM_001386299.1"/>
</dbReference>
<protein>
    <recommendedName>
        <fullName evidence="4">Non-classical export protein 1</fullName>
    </recommendedName>
</protein>
<keyword evidence="1" id="KW-0812">Transmembrane</keyword>
<evidence type="ECO:0000256" key="1">
    <source>
        <dbReference type="SAM" id="Phobius"/>
    </source>
</evidence>
<evidence type="ECO:0000313" key="3">
    <source>
        <dbReference type="Proteomes" id="UP000002258"/>
    </source>
</evidence>
<evidence type="ECO:0008006" key="4">
    <source>
        <dbReference type="Google" id="ProtNLM"/>
    </source>
</evidence>
<dbReference type="GeneID" id="4840701"/>
<dbReference type="OrthoDB" id="2155101at2759"/>
<feature type="transmembrane region" description="Helical" evidence="1">
    <location>
        <begin position="6"/>
        <end position="27"/>
    </location>
</feature>
<dbReference type="EMBL" id="CP000501">
    <property type="protein sequence ID" value="ABN68307.2"/>
    <property type="molecule type" value="Genomic_DNA"/>
</dbReference>
<proteinExistence type="predicted"/>
<dbReference type="GO" id="GO:0009306">
    <property type="term" value="P:protein secretion"/>
    <property type="evidence" value="ECO:0007669"/>
    <property type="project" value="InterPro"/>
</dbReference>
<dbReference type="InterPro" id="IPR024242">
    <property type="entry name" value="NCE101"/>
</dbReference>